<evidence type="ECO:0000313" key="1">
    <source>
        <dbReference type="EMBL" id="PQM45751.1"/>
    </source>
</evidence>
<sequence>MAAITTPDPTNSPAPITPPMAIMLSWRCDSPWFKVVGALRRWASVRPRVRDMTGR</sequence>
<comment type="caution">
    <text evidence="1">The sequence shown here is derived from an EMBL/GenBank/DDBJ whole genome shotgun (WGS) entry which is preliminary data.</text>
</comment>
<protein>
    <submittedName>
        <fullName evidence="1">Uncharacterized protein</fullName>
    </submittedName>
</protein>
<proteinExistence type="predicted"/>
<dbReference type="AlphaFoldDB" id="A0A2S8BGF0"/>
<reference evidence="1 2" key="1">
    <citation type="journal article" date="2017" name="Int. J. Syst. Evol. Microbiol.">
        <title>Mycobacterium talmoniae sp. nov., a slowly growing mycobacterium isolated from human respiratory samples.</title>
        <authorList>
            <person name="Davidson R.M."/>
            <person name="DeGroote M.A."/>
            <person name="Marola J.L."/>
            <person name="Buss S."/>
            <person name="Jones V."/>
            <person name="McNeil M.R."/>
            <person name="Freifeld A.G."/>
            <person name="Elaine Epperson L."/>
            <person name="Hasan N.A."/>
            <person name="Jackson M."/>
            <person name="Iwen P.C."/>
            <person name="Salfinger M."/>
            <person name="Strong M."/>
        </authorList>
    </citation>
    <scope>NUCLEOTIDE SEQUENCE [LARGE SCALE GENOMIC DNA]</scope>
    <source>
        <strain evidence="1 2">ATCC BAA-2683</strain>
    </source>
</reference>
<accession>A0A2S8BGF0</accession>
<evidence type="ECO:0000313" key="2">
    <source>
        <dbReference type="Proteomes" id="UP000238296"/>
    </source>
</evidence>
<dbReference type="Proteomes" id="UP000238296">
    <property type="component" value="Unassembled WGS sequence"/>
</dbReference>
<gene>
    <name evidence="1" type="ORF">C1Y40_04085</name>
</gene>
<name>A0A2S8BGF0_9MYCO</name>
<organism evidence="1 2">
    <name type="scientific">Mycobacterium talmoniae</name>
    <dbReference type="NCBI Taxonomy" id="1858794"/>
    <lineage>
        <taxon>Bacteria</taxon>
        <taxon>Bacillati</taxon>
        <taxon>Actinomycetota</taxon>
        <taxon>Actinomycetes</taxon>
        <taxon>Mycobacteriales</taxon>
        <taxon>Mycobacteriaceae</taxon>
        <taxon>Mycobacterium</taxon>
    </lineage>
</organism>
<dbReference type="EMBL" id="PPEA01000595">
    <property type="protein sequence ID" value="PQM45751.1"/>
    <property type="molecule type" value="Genomic_DNA"/>
</dbReference>